<keyword evidence="11 15" id="KW-0511">Multifunctional enzyme</keyword>
<dbReference type="GO" id="GO:0004851">
    <property type="term" value="F:uroporphyrin-III C-methyltransferase activity"/>
    <property type="evidence" value="ECO:0007669"/>
    <property type="project" value="UniProtKB-UniRule"/>
</dbReference>
<feature type="binding site" evidence="15">
    <location>
        <position position="225"/>
    </location>
    <ligand>
        <name>S-adenosyl-L-methionine</name>
        <dbReference type="ChEBI" id="CHEBI:59789"/>
    </ligand>
</feature>
<dbReference type="Gene3D" id="3.40.1010.10">
    <property type="entry name" value="Cobalt-precorrin-4 Transmethylase, Domain 1"/>
    <property type="match status" value="1"/>
</dbReference>
<feature type="region of interest" description="Uroporphyrinogen-III C-methyltransferase" evidence="15">
    <location>
        <begin position="216"/>
        <end position="495"/>
    </location>
</feature>
<evidence type="ECO:0000259" key="19">
    <source>
        <dbReference type="Pfam" id="PF10414"/>
    </source>
</evidence>
<comment type="similarity">
    <text evidence="15">In the N-terminal section; belongs to the precorrin-2 dehydrogenase / sirohydrochlorin ferrochelatase family.</text>
</comment>
<dbReference type="FunFam" id="3.30.160.110:FF:000001">
    <property type="entry name" value="Siroheme synthase"/>
    <property type="match status" value="1"/>
</dbReference>
<keyword evidence="9 15" id="KW-0456">Lyase</keyword>
<comment type="pathway">
    <text evidence="12 15">Porphyrin-containing compound metabolism; siroheme biosynthesis; precorrin-2 from uroporphyrinogen III: step 1/1.</text>
</comment>
<dbReference type="InterPro" id="IPR028281">
    <property type="entry name" value="Sirohaem_synthase_central"/>
</dbReference>
<evidence type="ECO:0000256" key="11">
    <source>
        <dbReference type="ARBA" id="ARBA00023268"/>
    </source>
</evidence>
<keyword evidence="3 15" id="KW-0169">Cobalamin biosynthesis</keyword>
<dbReference type="Proteomes" id="UP000192408">
    <property type="component" value="Unassembled WGS sequence"/>
</dbReference>
<dbReference type="InterPro" id="IPR019478">
    <property type="entry name" value="Sirohaem_synthase_dimer_dom"/>
</dbReference>
<dbReference type="GO" id="GO:0009236">
    <property type="term" value="P:cobalamin biosynthetic process"/>
    <property type="evidence" value="ECO:0007669"/>
    <property type="project" value="UniProtKB-UniRule"/>
</dbReference>
<evidence type="ECO:0000256" key="4">
    <source>
        <dbReference type="ARBA" id="ARBA00022603"/>
    </source>
</evidence>
<dbReference type="Pfam" id="PF10414">
    <property type="entry name" value="CysG_dimeriser"/>
    <property type="match status" value="1"/>
</dbReference>
<feature type="domain" description="Sirohaem synthase dimerisation" evidence="19">
    <location>
        <begin position="150"/>
        <end position="208"/>
    </location>
</feature>
<evidence type="ECO:0000256" key="10">
    <source>
        <dbReference type="ARBA" id="ARBA00023244"/>
    </source>
</evidence>
<dbReference type="GO" id="GO:0019354">
    <property type="term" value="P:siroheme biosynthetic process"/>
    <property type="evidence" value="ECO:0007669"/>
    <property type="project" value="UniProtKB-UniRule"/>
</dbReference>
<dbReference type="SUPFAM" id="SSF51735">
    <property type="entry name" value="NAD(P)-binding Rossmann-fold domains"/>
    <property type="match status" value="1"/>
</dbReference>
<keyword evidence="15" id="KW-0597">Phosphoprotein</keyword>
<dbReference type="AlphaFoldDB" id="A0A1W1UI83"/>
<feature type="modified residue" description="Phosphoserine" evidence="15">
    <location>
        <position position="128"/>
    </location>
</feature>
<comment type="similarity">
    <text evidence="15">In the C-terminal section; belongs to the precorrin methyltransferase family.</text>
</comment>
<feature type="region of interest" description="Precorrin-2 dehydrogenase / sirohydrochlorin ferrochelatase" evidence="15">
    <location>
        <begin position="1"/>
        <end position="204"/>
    </location>
</feature>
<keyword evidence="10 15" id="KW-0627">Porphyrin biosynthesis</keyword>
<keyword evidence="6 15" id="KW-0949">S-adenosyl-L-methionine</keyword>
<feature type="domain" description="Siroheme synthase central" evidence="20">
    <location>
        <begin position="119"/>
        <end position="145"/>
    </location>
</feature>
<dbReference type="SUPFAM" id="SSF75615">
    <property type="entry name" value="Siroheme synthase middle domains-like"/>
    <property type="match status" value="1"/>
</dbReference>
<sequence length="495" mass="54648">MDYLPIFVDLKHRPVLVVGGGHVALRKIEALLKVGAQVNVVAAKLHRTLQQLAEQRQIVWIAQTFAAEQLQQVYLVIAATDDSTLNHQVFLTAEAQQRLVNVVDDQPRCSYIFPSIIDRSPVQIAISSGGTAPVLARLLREKLEALLPQNLGVMAQISGRWRDKVKVRFAQLTQRRRFWENLFTNQEFQRLSENQQQQQAEQLLQQQLQRDFPIRGEVALVGAGPGDAGLLTLKGLQTLQQADVVLYDALVSEPILELVRRDADKVFVGKRAGKHSVAQQDTNRLLLHYAQQGKRVVRLKGGDPFVFGRGGEELEVLKAAGIPFSVVPGITAALGATAYAGIPLTHRDYAQTAMFITGHCQPDGKALQWQTLAQGNQTLVVYMGTIKAAELSRQLQAHGRRADTPVAVISHGTLPQQKVRSGKLSELAQLAEDAEKPALIVIGEVVALQPHLAWFGEQPDDQSGERNAQFVSTHDTLWQTAVSLPPNRESWQNVA</sequence>
<dbReference type="SUPFAM" id="SSF53790">
    <property type="entry name" value="Tetrapyrrole methylase"/>
    <property type="match status" value="1"/>
</dbReference>
<dbReference type="PANTHER" id="PTHR45790">
    <property type="entry name" value="SIROHEME SYNTHASE-RELATED"/>
    <property type="match status" value="1"/>
</dbReference>
<dbReference type="InterPro" id="IPR050161">
    <property type="entry name" value="Siro_Cobalamin_biosynth"/>
</dbReference>
<comment type="pathway">
    <text evidence="1 15">Porphyrin-containing compound metabolism; siroheme biosynthesis; sirohydrochlorin from precorrin-2: step 1/1.</text>
</comment>
<evidence type="ECO:0000313" key="21">
    <source>
        <dbReference type="EMBL" id="SMB80749.1"/>
    </source>
</evidence>
<evidence type="ECO:0000259" key="18">
    <source>
        <dbReference type="Pfam" id="PF00590"/>
    </source>
</evidence>
<dbReference type="EC" id="2.1.1.107" evidence="15"/>
<dbReference type="Gene3D" id="3.40.50.720">
    <property type="entry name" value="NAD(P)-binding Rossmann-like Domain"/>
    <property type="match status" value="1"/>
</dbReference>
<feature type="binding site" evidence="15">
    <location>
        <begin position="331"/>
        <end position="332"/>
    </location>
    <ligand>
        <name>S-adenosyl-L-methionine</name>
        <dbReference type="ChEBI" id="CHEBI:59789"/>
    </ligand>
</feature>
<dbReference type="Gene3D" id="3.30.160.110">
    <property type="entry name" value="Siroheme synthase, domain 2"/>
    <property type="match status" value="1"/>
</dbReference>
<accession>A0A1W1UI83</accession>
<dbReference type="InterPro" id="IPR006367">
    <property type="entry name" value="Sirohaem_synthase_N"/>
</dbReference>
<dbReference type="EMBL" id="FWWV01000004">
    <property type="protein sequence ID" value="SMB80749.1"/>
    <property type="molecule type" value="Genomic_DNA"/>
</dbReference>
<evidence type="ECO:0000256" key="17">
    <source>
        <dbReference type="RuleBase" id="RU003960"/>
    </source>
</evidence>
<comment type="catalytic activity">
    <reaction evidence="15">
        <text>uroporphyrinogen III + 2 S-adenosyl-L-methionine = precorrin-2 + 2 S-adenosyl-L-homocysteine + H(+)</text>
        <dbReference type="Rhea" id="RHEA:32459"/>
        <dbReference type="ChEBI" id="CHEBI:15378"/>
        <dbReference type="ChEBI" id="CHEBI:57308"/>
        <dbReference type="ChEBI" id="CHEBI:57856"/>
        <dbReference type="ChEBI" id="CHEBI:58827"/>
        <dbReference type="ChEBI" id="CHEBI:59789"/>
        <dbReference type="EC" id="2.1.1.107"/>
    </reaction>
</comment>
<dbReference type="InterPro" id="IPR012409">
    <property type="entry name" value="Sirohaem_synth"/>
</dbReference>
<dbReference type="PROSITE" id="PS00840">
    <property type="entry name" value="SUMT_2"/>
    <property type="match status" value="1"/>
</dbReference>
<organism evidence="21 22">
    <name type="scientific">Pasteurella testudinis DSM 23072</name>
    <dbReference type="NCBI Taxonomy" id="1122938"/>
    <lineage>
        <taxon>Bacteria</taxon>
        <taxon>Pseudomonadati</taxon>
        <taxon>Pseudomonadota</taxon>
        <taxon>Gammaproteobacteria</taxon>
        <taxon>Pasteurellales</taxon>
        <taxon>Pasteurellaceae</taxon>
        <taxon>Pasteurella</taxon>
    </lineage>
</organism>
<dbReference type="PANTHER" id="PTHR45790:SF1">
    <property type="entry name" value="SIROHEME SYNTHASE"/>
    <property type="match status" value="1"/>
</dbReference>
<name>A0A1W1UI83_9PAST</name>
<keyword evidence="5 15" id="KW-0808">Transferase</keyword>
<feature type="binding site" evidence="15">
    <location>
        <begin position="301"/>
        <end position="303"/>
    </location>
    <ligand>
        <name>S-adenosyl-L-methionine</name>
        <dbReference type="ChEBI" id="CHEBI:59789"/>
    </ligand>
</feature>
<dbReference type="UniPathway" id="UPA00262">
    <property type="reaction ID" value="UER00211"/>
</dbReference>
<comment type="pathway">
    <text evidence="15">Cofactor biosynthesis; adenosylcobalamin biosynthesis; sirohydrochlorin from precorrin-2: step 1/1.</text>
</comment>
<evidence type="ECO:0000256" key="3">
    <source>
        <dbReference type="ARBA" id="ARBA00022573"/>
    </source>
</evidence>
<dbReference type="Gene3D" id="3.30.950.10">
    <property type="entry name" value="Methyltransferase, Cobalt-precorrin-4 Transmethylase, Domain 2"/>
    <property type="match status" value="1"/>
</dbReference>
<gene>
    <name evidence="15" type="primary">cysG</name>
    <name evidence="21" type="ORF">SAMN05660772_01687</name>
</gene>
<evidence type="ECO:0000259" key="20">
    <source>
        <dbReference type="Pfam" id="PF14824"/>
    </source>
</evidence>
<reference evidence="22" key="1">
    <citation type="submission" date="2017-04" db="EMBL/GenBank/DDBJ databases">
        <authorList>
            <person name="Varghese N."/>
            <person name="Submissions S."/>
        </authorList>
    </citation>
    <scope>NUCLEOTIDE SEQUENCE [LARGE SCALE GENOMIC DNA]</scope>
    <source>
        <strain evidence="22">DSM 23072</strain>
    </source>
</reference>
<dbReference type="EC" id="1.3.1.76" evidence="15"/>
<evidence type="ECO:0000256" key="13">
    <source>
        <dbReference type="ARBA" id="ARBA00047561"/>
    </source>
</evidence>
<comment type="pathway">
    <text evidence="14 15">Cofactor biosynthesis; adenosylcobalamin biosynthesis; precorrin-2 from uroporphyrinogen III: step 1/1.</text>
</comment>
<dbReference type="Pfam" id="PF14824">
    <property type="entry name" value="Sirohm_synth_M"/>
    <property type="match status" value="1"/>
</dbReference>
<dbReference type="STRING" id="1122938.SAMN05660772_01687"/>
<feature type="active site" description="Proton donor" evidence="15 16">
    <location>
        <position position="270"/>
    </location>
</feature>
<comment type="catalytic activity">
    <reaction evidence="13 15">
        <text>precorrin-2 + NAD(+) = sirohydrochlorin + NADH + 2 H(+)</text>
        <dbReference type="Rhea" id="RHEA:15613"/>
        <dbReference type="ChEBI" id="CHEBI:15378"/>
        <dbReference type="ChEBI" id="CHEBI:57540"/>
        <dbReference type="ChEBI" id="CHEBI:57945"/>
        <dbReference type="ChEBI" id="CHEBI:58351"/>
        <dbReference type="ChEBI" id="CHEBI:58827"/>
        <dbReference type="EC" id="1.3.1.76"/>
    </reaction>
</comment>
<evidence type="ECO:0000256" key="16">
    <source>
        <dbReference type="PIRSR" id="PIRSR036426-1"/>
    </source>
</evidence>
<dbReference type="NCBIfam" id="TIGR01470">
    <property type="entry name" value="cysG_Nterm"/>
    <property type="match status" value="1"/>
</dbReference>
<evidence type="ECO:0000313" key="22">
    <source>
        <dbReference type="Proteomes" id="UP000192408"/>
    </source>
</evidence>
<dbReference type="PROSITE" id="PS00839">
    <property type="entry name" value="SUMT_1"/>
    <property type="match status" value="1"/>
</dbReference>
<evidence type="ECO:0000256" key="1">
    <source>
        <dbReference type="ARBA" id="ARBA00005010"/>
    </source>
</evidence>
<comment type="catalytic activity">
    <reaction evidence="15">
        <text>siroheme + 2 H(+) = sirohydrochlorin + Fe(2+)</text>
        <dbReference type="Rhea" id="RHEA:24360"/>
        <dbReference type="ChEBI" id="CHEBI:15378"/>
        <dbReference type="ChEBI" id="CHEBI:29033"/>
        <dbReference type="ChEBI" id="CHEBI:58351"/>
        <dbReference type="ChEBI" id="CHEBI:60052"/>
        <dbReference type="EC" id="4.99.1.4"/>
    </reaction>
</comment>
<dbReference type="GO" id="GO:0032259">
    <property type="term" value="P:methylation"/>
    <property type="evidence" value="ECO:0007669"/>
    <property type="project" value="UniProtKB-KW"/>
</dbReference>
<feature type="active site" description="Proton acceptor" evidence="15 16">
    <location>
        <position position="248"/>
    </location>
</feature>
<keyword evidence="8 15" id="KW-0520">NAD</keyword>
<comment type="pathway">
    <text evidence="15">Porphyrin-containing compound metabolism; siroheme biosynthesis; siroheme from sirohydrochlorin: step 1/1.</text>
</comment>
<feature type="binding site" evidence="15">
    <location>
        <position position="306"/>
    </location>
    <ligand>
        <name>S-adenosyl-L-methionine</name>
        <dbReference type="ChEBI" id="CHEBI:59789"/>
    </ligand>
</feature>
<proteinExistence type="inferred from homology"/>
<dbReference type="FunFam" id="3.30.950.10:FF:000001">
    <property type="entry name" value="Siroheme synthase"/>
    <property type="match status" value="1"/>
</dbReference>
<evidence type="ECO:0000256" key="9">
    <source>
        <dbReference type="ARBA" id="ARBA00023239"/>
    </source>
</evidence>
<dbReference type="CDD" id="cd11642">
    <property type="entry name" value="SUMT"/>
    <property type="match status" value="1"/>
</dbReference>
<dbReference type="FunFam" id="3.40.1010.10:FF:000001">
    <property type="entry name" value="Siroheme synthase"/>
    <property type="match status" value="1"/>
</dbReference>
<dbReference type="InterPro" id="IPR014776">
    <property type="entry name" value="4pyrrole_Mease_sub2"/>
</dbReference>
<dbReference type="HAMAP" id="MF_01646">
    <property type="entry name" value="Siroheme_synth"/>
    <property type="match status" value="1"/>
</dbReference>
<evidence type="ECO:0000256" key="2">
    <source>
        <dbReference type="ARBA" id="ARBA00005879"/>
    </source>
</evidence>
<evidence type="ECO:0000256" key="6">
    <source>
        <dbReference type="ARBA" id="ARBA00022691"/>
    </source>
</evidence>
<dbReference type="PIRSF" id="PIRSF036426">
    <property type="entry name" value="Sirohaem_synth"/>
    <property type="match status" value="1"/>
</dbReference>
<dbReference type="Pfam" id="PF00590">
    <property type="entry name" value="TP_methylase"/>
    <property type="match status" value="1"/>
</dbReference>
<keyword evidence="4 15" id="KW-0489">Methyltransferase</keyword>
<dbReference type="UniPathway" id="UPA00148">
    <property type="reaction ID" value="UER00211"/>
</dbReference>
<dbReference type="NCBIfam" id="NF007922">
    <property type="entry name" value="PRK10637.1"/>
    <property type="match status" value="1"/>
</dbReference>
<dbReference type="EC" id="4.99.1.4" evidence="15"/>
<dbReference type="InterPro" id="IPR000878">
    <property type="entry name" value="4pyrrol_Mease"/>
</dbReference>
<evidence type="ECO:0000256" key="15">
    <source>
        <dbReference type="HAMAP-Rule" id="MF_01646"/>
    </source>
</evidence>
<dbReference type="InterPro" id="IPR003043">
    <property type="entry name" value="Uropor_MeTrfase_CS"/>
</dbReference>
<feature type="binding site" evidence="15">
    <location>
        <begin position="22"/>
        <end position="23"/>
    </location>
    <ligand>
        <name>NAD(+)</name>
        <dbReference type="ChEBI" id="CHEBI:57540"/>
    </ligand>
</feature>
<dbReference type="GO" id="GO:0051287">
    <property type="term" value="F:NAD binding"/>
    <property type="evidence" value="ECO:0007669"/>
    <property type="project" value="InterPro"/>
</dbReference>
<feature type="binding site" evidence="15">
    <location>
        <position position="383"/>
    </location>
    <ligand>
        <name>S-adenosyl-L-methionine</name>
        <dbReference type="ChEBI" id="CHEBI:59789"/>
    </ligand>
</feature>
<dbReference type="NCBIfam" id="NF004790">
    <property type="entry name" value="PRK06136.1"/>
    <property type="match status" value="1"/>
</dbReference>
<dbReference type="Pfam" id="PF13241">
    <property type="entry name" value="NAD_binding_7"/>
    <property type="match status" value="1"/>
</dbReference>
<feature type="binding site" evidence="15">
    <location>
        <begin position="43"/>
        <end position="44"/>
    </location>
    <ligand>
        <name>NAD(+)</name>
        <dbReference type="ChEBI" id="CHEBI:57540"/>
    </ligand>
</feature>
<feature type="domain" description="Tetrapyrrole methylase" evidence="18">
    <location>
        <begin position="218"/>
        <end position="428"/>
    </location>
</feature>
<dbReference type="NCBIfam" id="TIGR01469">
    <property type="entry name" value="cobA_cysG_Cterm"/>
    <property type="match status" value="1"/>
</dbReference>
<evidence type="ECO:0000256" key="14">
    <source>
        <dbReference type="ARBA" id="ARBA00060548"/>
    </source>
</evidence>
<feature type="binding site" evidence="15">
    <location>
        <position position="412"/>
    </location>
    <ligand>
        <name>S-adenosyl-L-methionine</name>
        <dbReference type="ChEBI" id="CHEBI:59789"/>
    </ligand>
</feature>
<dbReference type="GO" id="GO:0051266">
    <property type="term" value="F:sirohydrochlorin ferrochelatase activity"/>
    <property type="evidence" value="ECO:0007669"/>
    <property type="project" value="UniProtKB-EC"/>
</dbReference>
<dbReference type="InterPro" id="IPR035996">
    <property type="entry name" value="4pyrrol_Methylase_sf"/>
</dbReference>
<dbReference type="InterPro" id="IPR036291">
    <property type="entry name" value="NAD(P)-bd_dom_sf"/>
</dbReference>
<protein>
    <recommendedName>
        <fullName evidence="15">Siroheme synthase</fullName>
    </recommendedName>
    <domain>
        <recommendedName>
            <fullName evidence="15">Uroporphyrinogen-III C-methyltransferase</fullName>
            <shortName evidence="15">Urogen III methylase</shortName>
            <ecNumber evidence="15">2.1.1.107</ecNumber>
        </recommendedName>
        <alternativeName>
            <fullName evidence="15">SUMT</fullName>
        </alternativeName>
        <alternativeName>
            <fullName evidence="15">Uroporphyrinogen III methylase</fullName>
            <shortName evidence="15">UROM</shortName>
        </alternativeName>
    </domain>
    <domain>
        <recommendedName>
            <fullName evidence="15">Precorrin-2 dehydrogenase</fullName>
            <ecNumber evidence="15">1.3.1.76</ecNumber>
        </recommendedName>
    </domain>
    <domain>
        <recommendedName>
            <fullName evidence="15">Sirohydrochlorin ferrochelatase</fullName>
            <ecNumber evidence="15">4.99.1.4</ecNumber>
        </recommendedName>
    </domain>
</protein>
<evidence type="ECO:0000256" key="8">
    <source>
        <dbReference type="ARBA" id="ARBA00023027"/>
    </source>
</evidence>
<dbReference type="InterPro" id="IPR014777">
    <property type="entry name" value="4pyrrole_Mease_sub1"/>
</dbReference>
<dbReference type="RefSeq" id="WP_084255994.1">
    <property type="nucleotide sequence ID" value="NZ_FWWV01000004.1"/>
</dbReference>
<evidence type="ECO:0000256" key="5">
    <source>
        <dbReference type="ARBA" id="ARBA00022679"/>
    </source>
</evidence>
<keyword evidence="22" id="KW-1185">Reference proteome</keyword>
<dbReference type="InterPro" id="IPR006366">
    <property type="entry name" value="CobA/CysG_C"/>
</dbReference>
<dbReference type="InterPro" id="IPR037115">
    <property type="entry name" value="Sirohaem_synt_dimer_dom_sf"/>
</dbReference>
<evidence type="ECO:0000256" key="7">
    <source>
        <dbReference type="ARBA" id="ARBA00023002"/>
    </source>
</evidence>
<dbReference type="Gene3D" id="1.10.8.210">
    <property type="entry name" value="Sirohaem synthase, dimerisation domain"/>
    <property type="match status" value="1"/>
</dbReference>
<keyword evidence="7 15" id="KW-0560">Oxidoreductase</keyword>
<comment type="similarity">
    <text evidence="2 17">Belongs to the precorrin methyltransferase family.</text>
</comment>
<evidence type="ECO:0000256" key="12">
    <source>
        <dbReference type="ARBA" id="ARBA00025705"/>
    </source>
</evidence>
<comment type="function">
    <text evidence="15">Multifunctional enzyme that catalyzes the SAM-dependent methylations of uroporphyrinogen III at position C-2 and C-7 to form precorrin-2 via precorrin-1. Then it catalyzes the NAD-dependent ring dehydrogenation of precorrin-2 to yield sirohydrochlorin. Finally, it catalyzes the ferrochelation of sirohydrochlorin to yield siroheme.</text>
</comment>
<dbReference type="GO" id="GO:0043115">
    <property type="term" value="F:precorrin-2 dehydrogenase activity"/>
    <property type="evidence" value="ECO:0007669"/>
    <property type="project" value="UniProtKB-UniRule"/>
</dbReference>